<evidence type="ECO:0000256" key="4">
    <source>
        <dbReference type="HAMAP-Rule" id="MF_00149"/>
    </source>
</evidence>
<dbReference type="FunFam" id="3.30.565.10:FF:000003">
    <property type="entry name" value="DNA mismatch repair endonuclease MutL"/>
    <property type="match status" value="1"/>
</dbReference>
<accession>A0A841Q376</accession>
<dbReference type="CDD" id="cd16926">
    <property type="entry name" value="HATPase_MutL-MLH-PMS-like"/>
    <property type="match status" value="1"/>
</dbReference>
<evidence type="ECO:0000256" key="2">
    <source>
        <dbReference type="ARBA" id="ARBA00022763"/>
    </source>
</evidence>
<dbReference type="InterPro" id="IPR036890">
    <property type="entry name" value="HATPase_C_sf"/>
</dbReference>
<dbReference type="InterPro" id="IPR042120">
    <property type="entry name" value="MutL_C_dimsub"/>
</dbReference>
<feature type="region of interest" description="Disordered" evidence="5">
    <location>
        <begin position="379"/>
        <end position="414"/>
    </location>
</feature>
<keyword evidence="3 4" id="KW-0234">DNA repair</keyword>
<evidence type="ECO:0000313" key="9">
    <source>
        <dbReference type="Proteomes" id="UP000581688"/>
    </source>
</evidence>
<dbReference type="InterPro" id="IPR042121">
    <property type="entry name" value="MutL_C_regsub"/>
</dbReference>
<dbReference type="NCBIfam" id="TIGR00585">
    <property type="entry name" value="mutl"/>
    <property type="match status" value="1"/>
</dbReference>
<dbReference type="RefSeq" id="WP_174495381.1">
    <property type="nucleotide sequence ID" value="NZ_CADDWK010000003.1"/>
</dbReference>
<dbReference type="InterPro" id="IPR002099">
    <property type="entry name" value="MutL/Mlh/PMS"/>
</dbReference>
<evidence type="ECO:0000313" key="8">
    <source>
        <dbReference type="EMBL" id="MBB6452838.1"/>
    </source>
</evidence>
<dbReference type="SMART" id="SM01340">
    <property type="entry name" value="DNA_mis_repair"/>
    <property type="match status" value="1"/>
</dbReference>
<dbReference type="HAMAP" id="MF_00149">
    <property type="entry name" value="DNA_mis_repair"/>
    <property type="match status" value="1"/>
</dbReference>
<dbReference type="Gene3D" id="3.30.1540.20">
    <property type="entry name" value="MutL, C-terminal domain, dimerisation subdomain"/>
    <property type="match status" value="1"/>
</dbReference>
<dbReference type="PROSITE" id="PS00058">
    <property type="entry name" value="DNA_MISMATCH_REPAIR_1"/>
    <property type="match status" value="1"/>
</dbReference>
<dbReference type="Gene3D" id="3.30.1370.100">
    <property type="entry name" value="MutL, C-terminal domain, regulatory subdomain"/>
    <property type="match status" value="1"/>
</dbReference>
<dbReference type="InterPro" id="IPR020667">
    <property type="entry name" value="DNA_mismatch_repair_MutL"/>
</dbReference>
<evidence type="ECO:0000256" key="1">
    <source>
        <dbReference type="ARBA" id="ARBA00006082"/>
    </source>
</evidence>
<dbReference type="InterPro" id="IPR014721">
    <property type="entry name" value="Ribsml_uS5_D2-typ_fold_subgr"/>
</dbReference>
<comment type="function">
    <text evidence="4">This protein is involved in the repair of mismatches in DNA. It is required for dam-dependent methyl-directed DNA mismatch repair. May act as a 'molecular matchmaker', a protein that promotes the formation of a stable complex between two or more DNA-binding proteins in an ATP-dependent manner without itself being part of a final effector complex.</text>
</comment>
<dbReference type="InterPro" id="IPR038973">
    <property type="entry name" value="MutL/Mlh/Pms-like"/>
</dbReference>
<dbReference type="InterPro" id="IPR020568">
    <property type="entry name" value="Ribosomal_Su5_D2-typ_SF"/>
</dbReference>
<dbReference type="GO" id="GO:0030983">
    <property type="term" value="F:mismatched DNA binding"/>
    <property type="evidence" value="ECO:0007669"/>
    <property type="project" value="InterPro"/>
</dbReference>
<dbReference type="InterPro" id="IPR037198">
    <property type="entry name" value="MutL_C_sf"/>
</dbReference>
<dbReference type="Proteomes" id="UP000581688">
    <property type="component" value="Unassembled WGS sequence"/>
</dbReference>
<organism evidence="8 9">
    <name type="scientific">Salirhabdus euzebyi</name>
    <dbReference type="NCBI Taxonomy" id="394506"/>
    <lineage>
        <taxon>Bacteria</taxon>
        <taxon>Bacillati</taxon>
        <taxon>Bacillota</taxon>
        <taxon>Bacilli</taxon>
        <taxon>Bacillales</taxon>
        <taxon>Bacillaceae</taxon>
        <taxon>Salirhabdus</taxon>
    </lineage>
</organism>
<dbReference type="PANTHER" id="PTHR10073:SF12">
    <property type="entry name" value="DNA MISMATCH REPAIR PROTEIN MLH1"/>
    <property type="match status" value="1"/>
</dbReference>
<keyword evidence="2 4" id="KW-0227">DNA damage</keyword>
<dbReference type="GO" id="GO:0032300">
    <property type="term" value="C:mismatch repair complex"/>
    <property type="evidence" value="ECO:0007669"/>
    <property type="project" value="InterPro"/>
</dbReference>
<protein>
    <recommendedName>
        <fullName evidence="4">DNA mismatch repair protein MutL</fullName>
    </recommendedName>
</protein>
<dbReference type="InterPro" id="IPR014790">
    <property type="entry name" value="MutL_C"/>
</dbReference>
<sequence length="615" mass="70818">MGKIRLMPDQLANKIAAGEVVERPASVIKELVENSIDANATWIKVELQEAGLAMIKITDNGEGMTEDDCERAFFRHATSKILSEDDLFRVRTLGFRGEALASIASVSRLKMQTSTGETAGSQLLFEGGKLVSREKSDARQGTEITVNDLFFNTPARLKYMKTIHTELGHITDVLNRMALSYPDIRFECIHNDKKLFYTSGRGDLLQVIGQIYGMQTAKKMLPIKHETLDFQISGYIAKPEVTRANRTYMSTIVNGRYIRNHLLNRAILQGYHTLLPIGRSPLVVITIEMDPYLVDVNVHPAKLEVRFSKEKELFEAIEQAVKNTFKKETLIPEGDYYKPKRKEQSYQTSFTLTQNKTSENATTPNDYPWEELMKVSEKNNFPPVDSKQNQESEKQDNRLEDNENEFFEPSINKDAGVQEKKERVPVLYPVGQVHGTYIVAQNENGLYIVDQHAAQERIKYEFFKEKVGVVVEEVQELLVPLTFEFSKQEALLIDAHIEELKKVGLFFEPFGDQTYIIRSHPQWLPKGEEEEIIREMVDQVMEHQKIDLKVLREEAAILMSCKRSIKANHYLNQNDMFQLLEDLRKCHDPFTCPHGRPIIVFFSEYEMEKMFKRVM</sequence>
<dbReference type="SUPFAM" id="SSF54211">
    <property type="entry name" value="Ribosomal protein S5 domain 2-like"/>
    <property type="match status" value="1"/>
</dbReference>
<feature type="domain" description="MutL C-terminal dimerisation" evidence="6">
    <location>
        <begin position="429"/>
        <end position="571"/>
    </location>
</feature>
<comment type="similarity">
    <text evidence="1 4">Belongs to the DNA mismatch repair MutL/HexB family.</text>
</comment>
<comment type="caution">
    <text evidence="8">The sequence shown here is derived from an EMBL/GenBank/DDBJ whole genome shotgun (WGS) entry which is preliminary data.</text>
</comment>
<dbReference type="GO" id="GO:0005524">
    <property type="term" value="F:ATP binding"/>
    <property type="evidence" value="ECO:0007669"/>
    <property type="project" value="InterPro"/>
</dbReference>
<dbReference type="SMART" id="SM00853">
    <property type="entry name" value="MutL_C"/>
    <property type="match status" value="1"/>
</dbReference>
<evidence type="ECO:0000256" key="5">
    <source>
        <dbReference type="SAM" id="MobiDB-lite"/>
    </source>
</evidence>
<dbReference type="InterPro" id="IPR013507">
    <property type="entry name" value="DNA_mismatch_S5_2-like"/>
</dbReference>
<feature type="region of interest" description="Disordered" evidence="5">
    <location>
        <begin position="347"/>
        <end position="367"/>
    </location>
</feature>
<dbReference type="SUPFAM" id="SSF55874">
    <property type="entry name" value="ATPase domain of HSP90 chaperone/DNA topoisomerase II/histidine kinase"/>
    <property type="match status" value="1"/>
</dbReference>
<dbReference type="InterPro" id="IPR014762">
    <property type="entry name" value="DNA_mismatch_repair_CS"/>
</dbReference>
<proteinExistence type="inferred from homology"/>
<dbReference type="GO" id="GO:0006298">
    <property type="term" value="P:mismatch repair"/>
    <property type="evidence" value="ECO:0007669"/>
    <property type="project" value="UniProtKB-UniRule"/>
</dbReference>
<dbReference type="Pfam" id="PF13589">
    <property type="entry name" value="HATPase_c_3"/>
    <property type="match status" value="1"/>
</dbReference>
<keyword evidence="9" id="KW-1185">Reference proteome</keyword>
<dbReference type="Gene3D" id="3.30.565.10">
    <property type="entry name" value="Histidine kinase-like ATPase, C-terminal domain"/>
    <property type="match status" value="1"/>
</dbReference>
<feature type="compositionally biased region" description="Basic and acidic residues" evidence="5">
    <location>
        <begin position="388"/>
        <end position="401"/>
    </location>
</feature>
<dbReference type="GO" id="GO:0140664">
    <property type="term" value="F:ATP-dependent DNA damage sensor activity"/>
    <property type="evidence" value="ECO:0007669"/>
    <property type="project" value="InterPro"/>
</dbReference>
<dbReference type="NCBIfam" id="NF000950">
    <property type="entry name" value="PRK00095.1-3"/>
    <property type="match status" value="1"/>
</dbReference>
<dbReference type="EMBL" id="JACHGH010000003">
    <property type="protein sequence ID" value="MBB6452838.1"/>
    <property type="molecule type" value="Genomic_DNA"/>
</dbReference>
<dbReference type="Pfam" id="PF01119">
    <property type="entry name" value="DNA_mis_repair"/>
    <property type="match status" value="1"/>
</dbReference>
<reference evidence="8 9" key="1">
    <citation type="submission" date="2020-08" db="EMBL/GenBank/DDBJ databases">
        <title>Genomic Encyclopedia of Type Strains, Phase IV (KMG-IV): sequencing the most valuable type-strain genomes for metagenomic binning, comparative biology and taxonomic classification.</title>
        <authorList>
            <person name="Goeker M."/>
        </authorList>
    </citation>
    <scope>NUCLEOTIDE SEQUENCE [LARGE SCALE GENOMIC DNA]</scope>
    <source>
        <strain evidence="8 9">DSM 19612</strain>
    </source>
</reference>
<dbReference type="FunFam" id="3.30.1370.100:FF:000004">
    <property type="entry name" value="DNA mismatch repair endonuclease MutL"/>
    <property type="match status" value="1"/>
</dbReference>
<evidence type="ECO:0000256" key="3">
    <source>
        <dbReference type="ARBA" id="ARBA00023204"/>
    </source>
</evidence>
<dbReference type="AlphaFoldDB" id="A0A841Q376"/>
<dbReference type="Gene3D" id="3.30.230.10">
    <property type="match status" value="1"/>
</dbReference>
<feature type="compositionally biased region" description="Polar residues" evidence="5">
    <location>
        <begin position="347"/>
        <end position="365"/>
    </location>
</feature>
<evidence type="ECO:0000259" key="7">
    <source>
        <dbReference type="SMART" id="SM01340"/>
    </source>
</evidence>
<name>A0A841Q376_9BACI</name>
<gene>
    <name evidence="4" type="primary">mutL</name>
    <name evidence="8" type="ORF">HNQ94_001284</name>
</gene>
<dbReference type="CDD" id="cd00782">
    <property type="entry name" value="MutL_Trans"/>
    <property type="match status" value="1"/>
</dbReference>
<dbReference type="PANTHER" id="PTHR10073">
    <property type="entry name" value="DNA MISMATCH REPAIR PROTEIN MLH, PMS, MUTL"/>
    <property type="match status" value="1"/>
</dbReference>
<dbReference type="SUPFAM" id="SSF118116">
    <property type="entry name" value="DNA mismatch repair protein MutL"/>
    <property type="match status" value="1"/>
</dbReference>
<dbReference type="GO" id="GO:0016887">
    <property type="term" value="F:ATP hydrolysis activity"/>
    <property type="evidence" value="ECO:0007669"/>
    <property type="project" value="InterPro"/>
</dbReference>
<dbReference type="Pfam" id="PF08676">
    <property type="entry name" value="MutL_C"/>
    <property type="match status" value="1"/>
</dbReference>
<evidence type="ECO:0000259" key="6">
    <source>
        <dbReference type="SMART" id="SM00853"/>
    </source>
</evidence>
<feature type="domain" description="DNA mismatch repair protein S5" evidence="7">
    <location>
        <begin position="208"/>
        <end position="326"/>
    </location>
</feature>